<dbReference type="GO" id="GO:0005615">
    <property type="term" value="C:extracellular space"/>
    <property type="evidence" value="ECO:0007669"/>
    <property type="project" value="TreeGrafter"/>
</dbReference>
<dbReference type="InterPro" id="IPR036880">
    <property type="entry name" value="Kunitz_BPTI_sf"/>
</dbReference>
<dbReference type="GeneID" id="117573905"/>
<keyword evidence="3" id="KW-1015">Disulfide bond</keyword>
<feature type="compositionally biased region" description="Basic and acidic residues" evidence="4">
    <location>
        <begin position="200"/>
        <end position="213"/>
    </location>
</feature>
<feature type="compositionally biased region" description="Basic and acidic residues" evidence="4">
    <location>
        <begin position="177"/>
        <end position="192"/>
    </location>
</feature>
<dbReference type="AlphaFoldDB" id="A0A6P8XKE2"/>
<dbReference type="InterPro" id="IPR020901">
    <property type="entry name" value="Prtase_inh_Kunz-CS"/>
</dbReference>
<gene>
    <name evidence="8" type="primary">LOC117573905</name>
</gene>
<evidence type="ECO:0000256" key="1">
    <source>
        <dbReference type="ARBA" id="ARBA00022690"/>
    </source>
</evidence>
<dbReference type="Proteomes" id="UP000515160">
    <property type="component" value="Chromosome 2R"/>
</dbReference>
<dbReference type="SMART" id="SM00131">
    <property type="entry name" value="KU"/>
    <property type="match status" value="1"/>
</dbReference>
<keyword evidence="1" id="KW-0646">Protease inhibitor</keyword>
<dbReference type="PANTHER" id="PTHR10083:SF374">
    <property type="entry name" value="BPTI_KUNITZ INHIBITOR DOMAIN-CONTAINING PROTEIN"/>
    <property type="match status" value="1"/>
</dbReference>
<feature type="compositionally biased region" description="Acidic residues" evidence="4">
    <location>
        <begin position="238"/>
        <end position="253"/>
    </location>
</feature>
<feature type="compositionally biased region" description="Basic residues" evidence="4">
    <location>
        <begin position="224"/>
        <end position="234"/>
    </location>
</feature>
<accession>A0A6P8XKE2</accession>
<reference evidence="8" key="1">
    <citation type="submission" date="2025-08" db="UniProtKB">
        <authorList>
            <consortium name="RefSeq"/>
        </authorList>
    </citation>
    <scope>IDENTIFICATION</scope>
    <source>
        <strain evidence="8">15112-1751.03</strain>
        <tissue evidence="8">Whole Adult</tissue>
    </source>
</reference>
<feature type="domain" description="BPTI/Kunitz inhibitor" evidence="6">
    <location>
        <begin position="32"/>
        <end position="82"/>
    </location>
</feature>
<evidence type="ECO:0000313" key="8">
    <source>
        <dbReference type="RefSeq" id="XP_034113303.1"/>
    </source>
</evidence>
<protein>
    <submittedName>
        <fullName evidence="8">Myb-like protein X</fullName>
    </submittedName>
</protein>
<dbReference type="InterPro" id="IPR002223">
    <property type="entry name" value="Kunitz_BPTI"/>
</dbReference>
<dbReference type="InterPro" id="IPR050098">
    <property type="entry name" value="TFPI/VKTCI-like"/>
</dbReference>
<feature type="compositionally biased region" description="Polar residues" evidence="4">
    <location>
        <begin position="257"/>
        <end position="269"/>
    </location>
</feature>
<keyword evidence="2" id="KW-0722">Serine protease inhibitor</keyword>
<keyword evidence="7" id="KW-1185">Reference proteome</keyword>
<dbReference type="Pfam" id="PF00014">
    <property type="entry name" value="Kunitz_BPTI"/>
    <property type="match status" value="1"/>
</dbReference>
<feature type="region of interest" description="Disordered" evidence="4">
    <location>
        <begin position="89"/>
        <end position="318"/>
    </location>
</feature>
<feature type="chain" id="PRO_5027843487" evidence="5">
    <location>
        <begin position="19"/>
        <end position="318"/>
    </location>
</feature>
<dbReference type="PANTHER" id="PTHR10083">
    <property type="entry name" value="KUNITZ-TYPE PROTEASE INHIBITOR-RELATED"/>
    <property type="match status" value="1"/>
</dbReference>
<dbReference type="GO" id="GO:0004867">
    <property type="term" value="F:serine-type endopeptidase inhibitor activity"/>
    <property type="evidence" value="ECO:0007669"/>
    <property type="project" value="UniProtKB-KW"/>
</dbReference>
<feature type="signal peptide" evidence="5">
    <location>
        <begin position="1"/>
        <end position="18"/>
    </location>
</feature>
<proteinExistence type="predicted"/>
<evidence type="ECO:0000259" key="6">
    <source>
        <dbReference type="PROSITE" id="PS50279"/>
    </source>
</evidence>
<keyword evidence="5" id="KW-0732">Signal</keyword>
<dbReference type="OrthoDB" id="4473401at2759"/>
<dbReference type="SUPFAM" id="SSF57362">
    <property type="entry name" value="BPTI-like"/>
    <property type="match status" value="1"/>
</dbReference>
<dbReference type="RefSeq" id="XP_034113303.1">
    <property type="nucleotide sequence ID" value="XM_034257412.2"/>
</dbReference>
<dbReference type="PROSITE" id="PS00280">
    <property type="entry name" value="BPTI_KUNITZ_1"/>
    <property type="match status" value="1"/>
</dbReference>
<evidence type="ECO:0000256" key="5">
    <source>
        <dbReference type="SAM" id="SignalP"/>
    </source>
</evidence>
<evidence type="ECO:0000256" key="3">
    <source>
        <dbReference type="ARBA" id="ARBA00023157"/>
    </source>
</evidence>
<organism evidence="7 8">
    <name type="scientific">Drosophila albomicans</name>
    <name type="common">Fruit fly</name>
    <dbReference type="NCBI Taxonomy" id="7291"/>
    <lineage>
        <taxon>Eukaryota</taxon>
        <taxon>Metazoa</taxon>
        <taxon>Ecdysozoa</taxon>
        <taxon>Arthropoda</taxon>
        <taxon>Hexapoda</taxon>
        <taxon>Insecta</taxon>
        <taxon>Pterygota</taxon>
        <taxon>Neoptera</taxon>
        <taxon>Endopterygota</taxon>
        <taxon>Diptera</taxon>
        <taxon>Brachycera</taxon>
        <taxon>Muscomorpha</taxon>
        <taxon>Ephydroidea</taxon>
        <taxon>Drosophilidae</taxon>
        <taxon>Drosophila</taxon>
    </lineage>
</organism>
<dbReference type="Gene3D" id="4.10.410.10">
    <property type="entry name" value="Pancreatic trypsin inhibitor Kunitz domain"/>
    <property type="match status" value="1"/>
</dbReference>
<feature type="compositionally biased region" description="Acidic residues" evidence="4">
    <location>
        <begin position="90"/>
        <end position="118"/>
    </location>
</feature>
<dbReference type="PRINTS" id="PR00759">
    <property type="entry name" value="BASICPTASE"/>
</dbReference>
<dbReference type="PROSITE" id="PS50279">
    <property type="entry name" value="BPTI_KUNITZ_2"/>
    <property type="match status" value="1"/>
</dbReference>
<feature type="compositionally biased region" description="Basic and acidic residues" evidence="4">
    <location>
        <begin position="119"/>
        <end position="167"/>
    </location>
</feature>
<sequence length="318" mass="37176">MRCVLFCIILTLYVGVRGDSFKRKAFVRQPKCLYLVDPGPCHGKFQVYGFDPFANICSLFTYGGCGGNPNRFGDYSHCSRDCLVRAKETEPDDSYGEEIEEEEEEEEEDYEEEDEEEDKDKGDEKEKEKEKEDEDKDKGDHTDEKKDDSKEVSEKEKEEKNEEKEDEGKDEDDDDLAKENTDEKKEKEKQKTDEDEDEDKDKGDYTDEYKDDSFESPFGDQSKIRNKQKPKKKKGQAEDDDFDNNDEFDDFDSSNEQNTKLRNGYSKQLKTNDKNMEYGNDNHVNDPSKRRKGIQNIVEFIQQHQGNAKNNEKSTEKQ</sequence>
<evidence type="ECO:0000313" key="7">
    <source>
        <dbReference type="Proteomes" id="UP000515160"/>
    </source>
</evidence>
<dbReference type="CDD" id="cd00109">
    <property type="entry name" value="Kunitz-type"/>
    <property type="match status" value="1"/>
</dbReference>
<evidence type="ECO:0000256" key="4">
    <source>
        <dbReference type="SAM" id="MobiDB-lite"/>
    </source>
</evidence>
<name>A0A6P8XKE2_DROAB</name>
<evidence type="ECO:0000256" key="2">
    <source>
        <dbReference type="ARBA" id="ARBA00022900"/>
    </source>
</evidence>